<dbReference type="RefSeq" id="WP_119751645.1">
    <property type="nucleotide sequence ID" value="NZ_QZCG01000016.1"/>
</dbReference>
<evidence type="ECO:0000313" key="3">
    <source>
        <dbReference type="Proteomes" id="UP000284202"/>
    </source>
</evidence>
<evidence type="ECO:0008006" key="4">
    <source>
        <dbReference type="Google" id="ProtNLM"/>
    </source>
</evidence>
<gene>
    <name evidence="2" type="ORF">D3P04_20020</name>
</gene>
<protein>
    <recommendedName>
        <fullName evidence="4">Rhamnosyl transferase</fullName>
    </recommendedName>
</protein>
<sequence length="305" mass="34592">MAGKDRSRVVRAGSASEPNRKVPRAGDSLNRIELGDMKIQPIGVCRFSLLTTGGFKRGPASLDERRAFLFQESRLALRMAWFRHVVMPSIRAQSDQGFLFVVLASDLMPQKWQDELAETVADCPVVRLEFIAPGKHFQICNAPFSKYLHPDTDIVAQFRLDDDDAVAVNYIDRVRRDFETYLAPLYRQYGMVSGDYTSGFVLEADGTQANLHRVFASTWNCGQTVYLPAGSRQGLFGWGHHQLHCHMPTVTLHDGNMFLRGRHDTNDSAFRLPDHNSRPWELDALKRRFDIDLTALQDALRKLPS</sequence>
<accession>A0A418SN94</accession>
<dbReference type="OrthoDB" id="9771846at2"/>
<dbReference type="Proteomes" id="UP000284202">
    <property type="component" value="Unassembled WGS sequence"/>
</dbReference>
<comment type="caution">
    <text evidence="2">The sequence shown here is derived from an EMBL/GenBank/DDBJ whole genome shotgun (WGS) entry which is preliminary data.</text>
</comment>
<reference evidence="3" key="1">
    <citation type="submission" date="2018-09" db="EMBL/GenBank/DDBJ databases">
        <title>Acidovorax cavernicola nov. sp. isolated from Gruta de las Maravillas (Aracena, Spain).</title>
        <authorList>
            <person name="Jurado V."/>
            <person name="Gutierrez-Patricio S."/>
            <person name="Gonzalez-Pimentel J.L."/>
            <person name="Miller A.Z."/>
            <person name="Laiz L."/>
            <person name="Saiz-Jimenez C."/>
        </authorList>
    </citation>
    <scope>NUCLEOTIDE SEQUENCE [LARGE SCALE GENOMIC DNA]</scope>
    <source>
        <strain evidence="3">1011MAR3C25</strain>
    </source>
</reference>
<evidence type="ECO:0000256" key="1">
    <source>
        <dbReference type="SAM" id="MobiDB-lite"/>
    </source>
</evidence>
<dbReference type="InterPro" id="IPR021466">
    <property type="entry name" value="Put_rhamnosyl_transferase"/>
</dbReference>
<name>A0A418SN94_9RHOB</name>
<evidence type="ECO:0000313" key="2">
    <source>
        <dbReference type="EMBL" id="RJE82418.1"/>
    </source>
</evidence>
<dbReference type="AlphaFoldDB" id="A0A418SN94"/>
<proteinExistence type="predicted"/>
<dbReference type="Pfam" id="PF11316">
    <property type="entry name" value="Rhamno_transf"/>
    <property type="match status" value="1"/>
</dbReference>
<organism evidence="2 3">
    <name type="scientific">Paracoccus onubensis</name>
    <dbReference type="NCBI Taxonomy" id="1675788"/>
    <lineage>
        <taxon>Bacteria</taxon>
        <taxon>Pseudomonadati</taxon>
        <taxon>Pseudomonadota</taxon>
        <taxon>Alphaproteobacteria</taxon>
        <taxon>Rhodobacterales</taxon>
        <taxon>Paracoccaceae</taxon>
        <taxon>Paracoccus</taxon>
    </lineage>
</organism>
<keyword evidence="3" id="KW-1185">Reference proteome</keyword>
<feature type="region of interest" description="Disordered" evidence="1">
    <location>
        <begin position="1"/>
        <end position="26"/>
    </location>
</feature>
<dbReference type="EMBL" id="QZCG01000016">
    <property type="protein sequence ID" value="RJE82418.1"/>
    <property type="molecule type" value="Genomic_DNA"/>
</dbReference>